<reference evidence="1" key="1">
    <citation type="submission" date="2018-04" db="EMBL/GenBank/DDBJ databases">
        <authorList>
            <person name="Djurhuus A.M."/>
            <person name="Carstens A.B."/>
            <person name="Hansen L.H."/>
        </authorList>
    </citation>
    <scope>NUCLEOTIDE SEQUENCE</scope>
</reference>
<sequence>MKVLIIGGARACGKSSLIRQLLAQGELSADIQLVDEHPIQQMAYAMSELLTPRGSYDKVVALEEKVRNSEGHTFIHLRTDPAILGIRLRQRRLAGDEEFKRDQLMNLDAYLDAVIPQLCKQRGIRYVPVRWGKGVSMFDILPTIKRIMLQ</sequence>
<dbReference type="EMBL" id="MG018929">
    <property type="protein sequence ID" value="ATW58181.1"/>
    <property type="molecule type" value="Genomic_DNA"/>
</dbReference>
<accession>A0A2H4P7P6</accession>
<protein>
    <submittedName>
        <fullName evidence="1">Uncharacterized protein</fullName>
    </submittedName>
</protein>
<evidence type="ECO:0000313" key="2">
    <source>
        <dbReference type="Proteomes" id="UP000240374"/>
    </source>
</evidence>
<keyword evidence="2" id="KW-1185">Reference proteome</keyword>
<dbReference type="SUPFAM" id="SSF52540">
    <property type="entry name" value="P-loop containing nucleoside triphosphate hydrolases"/>
    <property type="match status" value="1"/>
</dbReference>
<proteinExistence type="predicted"/>
<dbReference type="InterPro" id="IPR027417">
    <property type="entry name" value="P-loop_NTPase"/>
</dbReference>
<name>A0A2H4P7P6_9CAUD</name>
<evidence type="ECO:0000313" key="1">
    <source>
        <dbReference type="EMBL" id="ATW58181.1"/>
    </source>
</evidence>
<organism evidence="1 2">
    <name type="scientific">Pseudomonas phage uligo</name>
    <dbReference type="NCBI Taxonomy" id="2048979"/>
    <lineage>
        <taxon>Viruses</taxon>
        <taxon>Duplodnaviria</taxon>
        <taxon>Heunggongvirae</taxon>
        <taxon>Uroviricota</taxon>
        <taxon>Caudoviricetes</taxon>
        <taxon>Autographivirales</taxon>
        <taxon>Autosignataviridae</taxon>
        <taxon>Colwellvirinae</taxon>
        <taxon>Uliginvirus</taxon>
        <taxon>Uliginvirus uligo</taxon>
    </lineage>
</organism>
<dbReference type="Proteomes" id="UP000240374">
    <property type="component" value="Segment"/>
</dbReference>